<accession>A0A9P0W0L4</accession>
<dbReference type="InterPro" id="IPR029058">
    <property type="entry name" value="AB_hydrolase_fold"/>
</dbReference>
<evidence type="ECO:0000313" key="2">
    <source>
        <dbReference type="EMBL" id="CAH2355161.1"/>
    </source>
</evidence>
<proteinExistence type="predicted"/>
<reference evidence="2" key="1">
    <citation type="submission" date="2022-03" db="EMBL/GenBank/DDBJ databases">
        <authorList>
            <person name="Legras J.-L."/>
            <person name="Devillers H."/>
            <person name="Grondin C."/>
        </authorList>
    </citation>
    <scope>NUCLEOTIDE SEQUENCE</scope>
    <source>
        <strain evidence="2">CLIB 1423</strain>
    </source>
</reference>
<protein>
    <submittedName>
        <fullName evidence="2">Protein Aim2p</fullName>
    </submittedName>
</protein>
<dbReference type="Proteomes" id="UP000837801">
    <property type="component" value="Unassembled WGS sequence"/>
</dbReference>
<evidence type="ECO:0000313" key="3">
    <source>
        <dbReference type="Proteomes" id="UP000837801"/>
    </source>
</evidence>
<dbReference type="PANTHER" id="PTHR17630">
    <property type="entry name" value="DIENELACTONE HYDROLASE"/>
    <property type="match status" value="1"/>
</dbReference>
<keyword evidence="3" id="KW-1185">Reference proteome</keyword>
<gene>
    <name evidence="2" type="ORF">CLIB1423_22S01134</name>
</gene>
<dbReference type="InterPro" id="IPR002925">
    <property type="entry name" value="Dienelactn_hydro"/>
</dbReference>
<name>A0A9P0W0L4_9ASCO</name>
<dbReference type="AlphaFoldDB" id="A0A9P0W0L4"/>
<comment type="caution">
    <text evidence="2">The sequence shown here is derived from an EMBL/GenBank/DDBJ whole genome shotgun (WGS) entry which is preliminary data.</text>
</comment>
<feature type="domain" description="Dienelactone hydrolase" evidence="1">
    <location>
        <begin position="38"/>
        <end position="241"/>
    </location>
</feature>
<dbReference type="EMBL" id="CAKXYY010000022">
    <property type="protein sequence ID" value="CAH2355161.1"/>
    <property type="molecule type" value="Genomic_DNA"/>
</dbReference>
<organism evidence="2 3">
    <name type="scientific">[Candida] railenensis</name>
    <dbReference type="NCBI Taxonomy" id="45579"/>
    <lineage>
        <taxon>Eukaryota</taxon>
        <taxon>Fungi</taxon>
        <taxon>Dikarya</taxon>
        <taxon>Ascomycota</taxon>
        <taxon>Saccharomycotina</taxon>
        <taxon>Pichiomycetes</taxon>
        <taxon>Debaryomycetaceae</taxon>
        <taxon>Kurtzmaniella</taxon>
    </lineage>
</organism>
<dbReference type="OrthoDB" id="17560at2759"/>
<dbReference type="Gene3D" id="3.40.50.1820">
    <property type="entry name" value="alpha/beta hydrolase"/>
    <property type="match status" value="1"/>
</dbReference>
<dbReference type="SUPFAM" id="SSF53474">
    <property type="entry name" value="alpha/beta-Hydrolases"/>
    <property type="match status" value="1"/>
</dbReference>
<evidence type="ECO:0000259" key="1">
    <source>
        <dbReference type="Pfam" id="PF01738"/>
    </source>
</evidence>
<sequence>MSLKISPCCVKTIDHEGQVTGSFKTIGGLDTYQTGAEFGNEKVIVIVSDIFGHKYKNNHLVADSLSKVSKTQVLLPDILDNDPIASFEEFQARGQTWRENHSPEKNQRIVEGFLTKLREEYKPEFVAGIGHCFGAKYVVQQLTPTGFLDIGAIAHPSNCSVEEFEAVTKPLLISAASKDVAFPNEARQKAIDILTKNDVEYELTIFHGVDHGFAVRGDPNNKKHSYVQAKTIQDQVQFFSFYS</sequence>
<dbReference type="PANTHER" id="PTHR17630:SF44">
    <property type="entry name" value="PROTEIN AIM2"/>
    <property type="match status" value="1"/>
</dbReference>
<dbReference type="GO" id="GO:0016787">
    <property type="term" value="F:hydrolase activity"/>
    <property type="evidence" value="ECO:0007669"/>
    <property type="project" value="InterPro"/>
</dbReference>
<dbReference type="Pfam" id="PF01738">
    <property type="entry name" value="DLH"/>
    <property type="match status" value="1"/>
</dbReference>